<evidence type="ECO:0000256" key="4">
    <source>
        <dbReference type="ARBA" id="ARBA00022729"/>
    </source>
</evidence>
<dbReference type="PANTHER" id="PTHR34296">
    <property type="entry name" value="TRANSCRIPTIONAL ACTIVATOR PROTEIN MED"/>
    <property type="match status" value="1"/>
</dbReference>
<organism evidence="8">
    <name type="scientific">mine drainage metagenome</name>
    <dbReference type="NCBI Taxonomy" id="410659"/>
    <lineage>
        <taxon>unclassified sequences</taxon>
        <taxon>metagenomes</taxon>
        <taxon>ecological metagenomes</taxon>
    </lineage>
</organism>
<keyword evidence="3" id="KW-1003">Cell membrane</keyword>
<evidence type="ECO:0000256" key="3">
    <source>
        <dbReference type="ARBA" id="ARBA00022475"/>
    </source>
</evidence>
<keyword evidence="5" id="KW-0472">Membrane</keyword>
<name>A0A1J5SN01_9ZZZZ</name>
<evidence type="ECO:0000259" key="7">
    <source>
        <dbReference type="Pfam" id="PF02608"/>
    </source>
</evidence>
<accession>A0A1J5SN01</accession>
<keyword evidence="6 8" id="KW-0449">Lipoprotein</keyword>
<dbReference type="GO" id="GO:0005886">
    <property type="term" value="C:plasma membrane"/>
    <property type="evidence" value="ECO:0007669"/>
    <property type="project" value="UniProtKB-SubCell"/>
</dbReference>
<dbReference type="Pfam" id="PF02608">
    <property type="entry name" value="Bmp"/>
    <property type="match status" value="1"/>
</dbReference>
<dbReference type="PANTHER" id="PTHR34296:SF2">
    <property type="entry name" value="ABC TRANSPORTER GUANOSINE-BINDING PROTEIN NUPN"/>
    <property type="match status" value="1"/>
</dbReference>
<dbReference type="InterPro" id="IPR050957">
    <property type="entry name" value="BMP_lipoprotein"/>
</dbReference>
<gene>
    <name evidence="8" type="primary">tmpC_1</name>
    <name evidence="8" type="ORF">GALL_85480</name>
</gene>
<evidence type="ECO:0000313" key="8">
    <source>
        <dbReference type="EMBL" id="OIR09315.1"/>
    </source>
</evidence>
<dbReference type="CDD" id="cd06354">
    <property type="entry name" value="PBP1_PrnA-like"/>
    <property type="match status" value="1"/>
</dbReference>
<feature type="domain" description="ABC transporter substrate-binding protein PnrA-like" evidence="7">
    <location>
        <begin position="29"/>
        <end position="299"/>
    </location>
</feature>
<dbReference type="Gene3D" id="3.40.50.2300">
    <property type="match status" value="2"/>
</dbReference>
<evidence type="ECO:0000256" key="5">
    <source>
        <dbReference type="ARBA" id="ARBA00023136"/>
    </source>
</evidence>
<dbReference type="InterPro" id="IPR028082">
    <property type="entry name" value="Peripla_BP_I"/>
</dbReference>
<sequence>MKRAARLIFLIASALMLVAGIRANSFEPAVVYDFGGKYDRSFNQSASEGMERFKKETGISYREFEITNAAQREQAMEHLARHGATLIIAVGFTQASAVERVARRHPDVKFTLIDAVVDLPNVQSVVFREQESSFLCGMLAAMASKTGKVGFVGGMDIPLIRKFAMGYVAGVHYVAPNDQVFQNMIGTTPSAWGDPTRGADLAKSQFGRGADVVFHAAGASGLGVLQAAQDAGLLGIGCDSNQDYLHPGHVLTSAVKRVDNAVYRSCMDALKGDWKAGHEVLGLKEGGVDFSLDKYNRALITPAMLKRVEQARADIIAGRLKVPEYPGS</sequence>
<evidence type="ECO:0000256" key="1">
    <source>
        <dbReference type="ARBA" id="ARBA00004193"/>
    </source>
</evidence>
<reference evidence="8" key="1">
    <citation type="submission" date="2016-10" db="EMBL/GenBank/DDBJ databases">
        <title>Sequence of Gallionella enrichment culture.</title>
        <authorList>
            <person name="Poehlein A."/>
            <person name="Muehling M."/>
            <person name="Daniel R."/>
        </authorList>
    </citation>
    <scope>NUCLEOTIDE SEQUENCE</scope>
</reference>
<dbReference type="EMBL" id="MLJW01000027">
    <property type="protein sequence ID" value="OIR09315.1"/>
    <property type="molecule type" value="Genomic_DNA"/>
</dbReference>
<keyword evidence="4" id="KW-0732">Signal</keyword>
<evidence type="ECO:0000256" key="6">
    <source>
        <dbReference type="ARBA" id="ARBA00023288"/>
    </source>
</evidence>
<comment type="similarity">
    <text evidence="2">Belongs to the BMP lipoprotein family.</text>
</comment>
<proteinExistence type="inferred from homology"/>
<comment type="subcellular location">
    <subcellularLocation>
        <location evidence="1">Cell membrane</location>
        <topology evidence="1">Lipid-anchor</topology>
    </subcellularLocation>
</comment>
<dbReference type="InterPro" id="IPR003760">
    <property type="entry name" value="PnrA-like"/>
</dbReference>
<evidence type="ECO:0000256" key="2">
    <source>
        <dbReference type="ARBA" id="ARBA00008610"/>
    </source>
</evidence>
<protein>
    <submittedName>
        <fullName evidence="8">Membrane lipoprotein TmpC</fullName>
    </submittedName>
</protein>
<dbReference type="SUPFAM" id="SSF53822">
    <property type="entry name" value="Periplasmic binding protein-like I"/>
    <property type="match status" value="1"/>
</dbReference>
<dbReference type="AlphaFoldDB" id="A0A1J5SN01"/>
<comment type="caution">
    <text evidence="8">The sequence shown here is derived from an EMBL/GenBank/DDBJ whole genome shotgun (WGS) entry which is preliminary data.</text>
</comment>